<dbReference type="Proteomes" id="UP001072034">
    <property type="component" value="Unassembled WGS sequence"/>
</dbReference>
<evidence type="ECO:0000313" key="2">
    <source>
        <dbReference type="Proteomes" id="UP001072034"/>
    </source>
</evidence>
<sequence length="260" mass="28555">MKGENPMSYSKTAAKASRRLLISLPNGVMHHILTFFFNGDGGFQVVPTSSPGDSWNLFQIGDCPSTFSPNPTYLPTHYQQLPDGELPKFHYHQSGVVGIRGTTTGSLSLRQHFASLQNASEIQLFSYTITDISHLPEPTSGAQVGNLFLWSEDNLPYHSVHIAAIYYSGEHARALMKSAKGKDKLFYVRPISGPMMPFFPLWPMGLEGALVIRWAPNSLRRIPGRFARATLAGSAWGKEPSRNGKAVVATRGSGEPFCQS</sequence>
<organism evidence="1 2">
    <name type="scientific">Actinomyces israelii</name>
    <dbReference type="NCBI Taxonomy" id="1659"/>
    <lineage>
        <taxon>Bacteria</taxon>
        <taxon>Bacillati</taxon>
        <taxon>Actinomycetota</taxon>
        <taxon>Actinomycetes</taxon>
        <taxon>Actinomycetales</taxon>
        <taxon>Actinomycetaceae</taxon>
        <taxon>Actinomyces</taxon>
    </lineage>
</organism>
<name>A0ABT4IAG4_9ACTO</name>
<evidence type="ECO:0000313" key="1">
    <source>
        <dbReference type="EMBL" id="MCZ0858526.1"/>
    </source>
</evidence>
<dbReference type="EMBL" id="JAPTMY010000024">
    <property type="protein sequence ID" value="MCZ0858526.1"/>
    <property type="molecule type" value="Genomic_DNA"/>
</dbReference>
<comment type="caution">
    <text evidence="1">The sequence shown here is derived from an EMBL/GenBank/DDBJ whole genome shotgun (WGS) entry which is preliminary data.</text>
</comment>
<keyword evidence="2" id="KW-1185">Reference proteome</keyword>
<gene>
    <name evidence="1" type="ORF">OHJ16_10775</name>
</gene>
<reference evidence="1" key="1">
    <citation type="submission" date="2022-10" db="EMBL/GenBank/DDBJ databases">
        <title>Genome sequence of Actinomyces israelii ATCC 10048.</title>
        <authorList>
            <person name="Watt R.M."/>
            <person name="Tong W.M."/>
        </authorList>
    </citation>
    <scope>NUCLEOTIDE SEQUENCE</scope>
    <source>
        <strain evidence="1">ATCC 10048</strain>
    </source>
</reference>
<proteinExistence type="predicted"/>
<dbReference type="RefSeq" id="WP_268917897.1">
    <property type="nucleotide sequence ID" value="NZ_JAPTMY010000024.1"/>
</dbReference>
<accession>A0ABT4IAG4</accession>
<protein>
    <submittedName>
        <fullName evidence="1">Uncharacterized protein</fullName>
    </submittedName>
</protein>